<organism evidence="2 3">
    <name type="scientific">Phaeobacter italicus</name>
    <dbReference type="NCBI Taxonomy" id="481446"/>
    <lineage>
        <taxon>Bacteria</taxon>
        <taxon>Pseudomonadati</taxon>
        <taxon>Pseudomonadota</taxon>
        <taxon>Alphaproteobacteria</taxon>
        <taxon>Rhodobacterales</taxon>
        <taxon>Roseobacteraceae</taxon>
        <taxon>Phaeobacter</taxon>
    </lineage>
</organism>
<keyword evidence="1" id="KW-0472">Membrane</keyword>
<reference evidence="2 3" key="1">
    <citation type="submission" date="2015-05" db="EMBL/GenBank/DDBJ databases">
        <authorList>
            <person name="Rodrigo-Torres Lidia"/>
            <person name="Arahal R.David."/>
        </authorList>
    </citation>
    <scope>NUCLEOTIDE SEQUENCE [LARGE SCALE GENOMIC DNA]</scope>
    <source>
        <strain evidence="2 3">CECT 7321</strain>
    </source>
</reference>
<evidence type="ECO:0000256" key="1">
    <source>
        <dbReference type="SAM" id="Phobius"/>
    </source>
</evidence>
<dbReference type="RefSeq" id="WP_008561189.1">
    <property type="nucleotide sequence ID" value="NZ_BSKQ01000001.1"/>
</dbReference>
<keyword evidence="1" id="KW-0812">Transmembrane</keyword>
<gene>
    <name evidence="2" type="ORF">NIT7321_01592</name>
</gene>
<proteinExistence type="predicted"/>
<keyword evidence="3" id="KW-1185">Reference proteome</keyword>
<dbReference type="Proteomes" id="UP000043764">
    <property type="component" value="Unassembled WGS sequence"/>
</dbReference>
<feature type="transmembrane region" description="Helical" evidence="1">
    <location>
        <begin position="28"/>
        <end position="46"/>
    </location>
</feature>
<protein>
    <submittedName>
        <fullName evidence="2">Uncharacterized protein</fullName>
    </submittedName>
</protein>
<dbReference type="AlphaFoldDB" id="A0A0H5D149"/>
<keyword evidence="1" id="KW-1133">Transmembrane helix</keyword>
<evidence type="ECO:0000313" key="2">
    <source>
        <dbReference type="EMBL" id="CRL10744.1"/>
    </source>
</evidence>
<dbReference type="EMBL" id="CVRL01000014">
    <property type="protein sequence ID" value="CRL10744.1"/>
    <property type="molecule type" value="Genomic_DNA"/>
</dbReference>
<accession>A0A0H5D149</accession>
<dbReference type="GeneID" id="78396951"/>
<sequence>MNWAIFFAMIAMGAGVLAFGGAAGAVAGVANIVFLGSMFFLGLALIDRTLCD</sequence>
<name>A0A0H5D149_9RHOB</name>
<evidence type="ECO:0000313" key="3">
    <source>
        <dbReference type="Proteomes" id="UP000043764"/>
    </source>
</evidence>
<dbReference type="STRING" id="481446.NIT7645_02299"/>